<reference evidence="4 5" key="1">
    <citation type="submission" date="2024-01" db="EMBL/GenBank/DDBJ databases">
        <title>A draft genome for the cacao thread blight pathogen Marasmiellus scandens.</title>
        <authorList>
            <person name="Baruah I.K."/>
            <person name="Leung J."/>
            <person name="Bukari Y."/>
            <person name="Amoako-Attah I."/>
            <person name="Meinhardt L.W."/>
            <person name="Bailey B.A."/>
            <person name="Cohen S.P."/>
        </authorList>
    </citation>
    <scope>NUCLEOTIDE SEQUENCE [LARGE SCALE GENOMIC DNA]</scope>
    <source>
        <strain evidence="4 5">GH-19</strain>
    </source>
</reference>
<name>A0ABR1K4Q2_9AGAR</name>
<dbReference type="InterPro" id="IPR001849">
    <property type="entry name" value="PH_domain"/>
</dbReference>
<dbReference type="Gene3D" id="1.10.1000.11">
    <property type="entry name" value="Arf Nucleotide-binding Site Opener,domain 2"/>
    <property type="match status" value="1"/>
</dbReference>
<feature type="region of interest" description="Disordered" evidence="2">
    <location>
        <begin position="1150"/>
        <end position="1205"/>
    </location>
</feature>
<dbReference type="Pfam" id="PF01369">
    <property type="entry name" value="Sec7"/>
    <property type="match status" value="1"/>
</dbReference>
<dbReference type="Gene3D" id="2.30.29.30">
    <property type="entry name" value="Pleckstrin-homology domain (PH domain)/Phosphotyrosine-binding domain (PTB)"/>
    <property type="match status" value="1"/>
</dbReference>
<feature type="coiled-coil region" evidence="1">
    <location>
        <begin position="1062"/>
        <end position="1089"/>
    </location>
</feature>
<dbReference type="InterPro" id="IPR041681">
    <property type="entry name" value="PH_9"/>
</dbReference>
<sequence>MDPFYDTDDADRTVNRRSMYRSPGTSSSPDLATLLRKAKEKGGMGMINARERRRESPPPLPTLSDRTANGLTSPLPHYPTTPLGSPLPKGKSKSQRMQQPNSSEWVLAGLQTGSPTKPTKSSVRSKASTFLGKMLGQNTVRERSKTDASSYNSNALSDAFTPPVPPLPPGYLNTPLGSPIADTYSSPTSTTPLPTPSTSKPLPPIRRSSSTSRDDTDVDERSMVFVEKLPVTPTPESRKAAENLTVKRRSMSVSDVELQKIMSASTAAYPGLPRTPEVSRRQEQEPVGPEDTTLNGILSDFKGELSQLDPSSTSYLQLRDPSTPSRRAAYQRSKTDSLVLSSGQGPERTSTSSTMPTLTLSRTDVENATTEPSPIVPPRSTSLNSTPARSNSGTSSKLSPIRSRSGNSFALPPPSSSRNLRVLHRSTASSSEPSLIPTDDSRLLTRAPAASQQDLHVTDLGLARFPSRTAKVDDSDLDARAQDLASKCWSEDDEFLSKDKIAEWLGGTGEVNKIALQYYMDYFDFSGLRLDLAFRRLCNKLFLKGETQQVDRILEIFSRRYWDCNPGGVYGSSNIVHAVAYSLLLLNTDLHVADLTTRMSRNQFVRNTLTAIQMQLEPSALTQTTASDMHDDANSVRAQSSDGTETARSKRSDSITSWNSISRDTLLSSPALSLATTQVTTPGGMSNDSSPSMQLDKSVNPSSFYGRNWETNMESLLKEMYNAIKAQQILQPLSASRSLRSQPDRLTTLKRGSIRGIQSIMGVQAGHSPYSSNSSIDGRVSPSPSFATSLHELNSATSSFLSPTLGFASNLSHTIIRETQEDDDRSVRSAGSTNTTISITDEELALLGAPWAKEGMLCRKQYWESQGKRAKDKAWMDVFVVIQKGELNMFTFGENGSGSSNVVGGGNWLSNATPVGTVQLSHSLAHALPSPGYSRQRPHCMVLTLSNGGVYFFQAGTEELVNEWVSTCNYWAARTSKEPLAGGVSNMEYGWNRVLDPVHGRSLSDSESMRDDAASIRSSRSNRSKFGWREGAATVRAANSPWSDRIFINDWKPPMHPTVASVHDEETQLEALKKHVKAMKRDLQRHNELREPMAGLYQPRTNNAIKAQSNWEKKSQWLLTEIVKYDSYIDSLQTAMSLRLRKRGEKALEKALDGNSEDAPSSRWRGKKSPQETIHEDDEPLTPAPETTSRLHRRETAEDDGIEDD</sequence>
<feature type="region of interest" description="Disordered" evidence="2">
    <location>
        <begin position="267"/>
        <end position="419"/>
    </location>
</feature>
<feature type="region of interest" description="Disordered" evidence="2">
    <location>
        <begin position="1"/>
        <end position="221"/>
    </location>
</feature>
<feature type="region of interest" description="Disordered" evidence="2">
    <location>
        <begin position="678"/>
        <end position="699"/>
    </location>
</feature>
<accession>A0ABR1K4Q2</accession>
<dbReference type="PANTHER" id="PTHR10663">
    <property type="entry name" value="GUANYL-NUCLEOTIDE EXCHANGE FACTOR"/>
    <property type="match status" value="1"/>
</dbReference>
<feature type="compositionally biased region" description="Polar residues" evidence="2">
    <location>
        <begin position="111"/>
        <end position="128"/>
    </location>
</feature>
<dbReference type="Proteomes" id="UP001498398">
    <property type="component" value="Unassembled WGS sequence"/>
</dbReference>
<dbReference type="EMBL" id="JBANRG010000001">
    <property type="protein sequence ID" value="KAK7472530.1"/>
    <property type="molecule type" value="Genomic_DNA"/>
</dbReference>
<feature type="compositionally biased region" description="Polar residues" evidence="2">
    <location>
        <begin position="308"/>
        <end position="325"/>
    </location>
</feature>
<dbReference type="InterPro" id="IPR023394">
    <property type="entry name" value="Sec7_C_sf"/>
</dbReference>
<protein>
    <recommendedName>
        <fullName evidence="3">SEC7 domain-containing protein</fullName>
    </recommendedName>
</protein>
<dbReference type="Pfam" id="PF15410">
    <property type="entry name" value="PH_9"/>
    <property type="match status" value="1"/>
</dbReference>
<dbReference type="SMART" id="SM00233">
    <property type="entry name" value="PH"/>
    <property type="match status" value="1"/>
</dbReference>
<dbReference type="PANTHER" id="PTHR10663:SF373">
    <property type="entry name" value="PH AND SEC7 DOMAIN-CONTAINING PROTEIN C11E3.11C"/>
    <property type="match status" value="1"/>
</dbReference>
<evidence type="ECO:0000256" key="1">
    <source>
        <dbReference type="SAM" id="Coils"/>
    </source>
</evidence>
<evidence type="ECO:0000256" key="2">
    <source>
        <dbReference type="SAM" id="MobiDB-lite"/>
    </source>
</evidence>
<evidence type="ECO:0000313" key="4">
    <source>
        <dbReference type="EMBL" id="KAK7472530.1"/>
    </source>
</evidence>
<dbReference type="SMART" id="SM00222">
    <property type="entry name" value="Sec7"/>
    <property type="match status" value="1"/>
</dbReference>
<feature type="compositionally biased region" description="Polar residues" evidence="2">
    <location>
        <begin position="379"/>
        <end position="408"/>
    </location>
</feature>
<gene>
    <name evidence="4" type="ORF">VKT23_000645</name>
</gene>
<dbReference type="SUPFAM" id="SSF48425">
    <property type="entry name" value="Sec7 domain"/>
    <property type="match status" value="1"/>
</dbReference>
<feature type="compositionally biased region" description="Polar residues" evidence="2">
    <location>
        <begin position="95"/>
        <end position="104"/>
    </location>
</feature>
<dbReference type="PROSITE" id="PS50190">
    <property type="entry name" value="SEC7"/>
    <property type="match status" value="1"/>
</dbReference>
<evidence type="ECO:0000313" key="5">
    <source>
        <dbReference type="Proteomes" id="UP001498398"/>
    </source>
</evidence>
<keyword evidence="1" id="KW-0175">Coiled coil</keyword>
<dbReference type="CDD" id="cd00171">
    <property type="entry name" value="Sec7"/>
    <property type="match status" value="1"/>
</dbReference>
<feature type="region of interest" description="Disordered" evidence="2">
    <location>
        <begin position="624"/>
        <end position="655"/>
    </location>
</feature>
<feature type="compositionally biased region" description="Basic and acidic residues" evidence="2">
    <location>
        <begin position="212"/>
        <end position="221"/>
    </location>
</feature>
<feature type="compositionally biased region" description="Low complexity" evidence="2">
    <location>
        <begin position="185"/>
        <end position="211"/>
    </location>
</feature>
<feature type="domain" description="SEC7" evidence="3">
    <location>
        <begin position="461"/>
        <end position="636"/>
    </location>
</feature>
<evidence type="ECO:0000259" key="3">
    <source>
        <dbReference type="PROSITE" id="PS50190"/>
    </source>
</evidence>
<dbReference type="SUPFAM" id="SSF50729">
    <property type="entry name" value="PH domain-like"/>
    <property type="match status" value="1"/>
</dbReference>
<feature type="compositionally biased region" description="Polar residues" evidence="2">
    <location>
        <begin position="147"/>
        <end position="156"/>
    </location>
</feature>
<organism evidence="4 5">
    <name type="scientific">Marasmiellus scandens</name>
    <dbReference type="NCBI Taxonomy" id="2682957"/>
    <lineage>
        <taxon>Eukaryota</taxon>
        <taxon>Fungi</taxon>
        <taxon>Dikarya</taxon>
        <taxon>Basidiomycota</taxon>
        <taxon>Agaricomycotina</taxon>
        <taxon>Agaricomycetes</taxon>
        <taxon>Agaricomycetidae</taxon>
        <taxon>Agaricales</taxon>
        <taxon>Marasmiineae</taxon>
        <taxon>Omphalotaceae</taxon>
        <taxon>Marasmiellus</taxon>
    </lineage>
</organism>
<proteinExistence type="predicted"/>
<dbReference type="InterPro" id="IPR035999">
    <property type="entry name" value="Sec7_dom_sf"/>
</dbReference>
<dbReference type="InterPro" id="IPR000904">
    <property type="entry name" value="Sec7_dom"/>
</dbReference>
<comment type="caution">
    <text evidence="4">The sequence shown here is derived from an EMBL/GenBank/DDBJ whole genome shotgun (WGS) entry which is preliminary data.</text>
</comment>
<keyword evidence="5" id="KW-1185">Reference proteome</keyword>
<feature type="compositionally biased region" description="Low complexity" evidence="2">
    <location>
        <begin position="348"/>
        <end position="362"/>
    </location>
</feature>
<dbReference type="InterPro" id="IPR011993">
    <property type="entry name" value="PH-like_dom_sf"/>
</dbReference>